<evidence type="ECO:0000313" key="2">
    <source>
        <dbReference type="EMBL" id="CEM50548.1"/>
    </source>
</evidence>
<sequence length="447" mass="48459">MVWDSTLPEDLARKLIEAGWPKKDERIRNRIIGSEAGDLNGFITEMLTEVPALTRIEAKELLGWAKTSAAQPQLPQACKSGATVHTSPSPSGDCGVRKGGSETSVIDARERDAWAFLKIAPPAAAFTEVSAETAAFQTDSCLAGALPAVDTESVRSGMASPTRSLASRGGAVLLQGCVGDRGGAQGFGDGSGSETEELCDSVLQRGLRVSPNTRQDFDVRTVRQVDWSCGLDVVAEMERQREGAHCICVSIVAENPGTHPDFLSAREVALRLFQGEISVATAVWLTNTRSKIQANLKELHTSSGAWIGMKYRVHVSHRDIPYNIGVEEERKVLAKVEGLRDLFGGDRVFVSSEDWVVLSDGLRSSVFKDRKLNETVAWELPPMYVRIARGVSFEPGGRESFSNFDLSNFVPTSAAPGGIFAKRTREYIRTNYHETGLGGGRVMSTGR</sequence>
<accession>A0A0G4I0Z6</accession>
<protein>
    <submittedName>
        <fullName evidence="2">Uncharacterized protein</fullName>
    </submittedName>
</protein>
<dbReference type="EMBL" id="CDMZ01004699">
    <property type="protein sequence ID" value="CEM50548.1"/>
    <property type="molecule type" value="Genomic_DNA"/>
</dbReference>
<name>A0A0G4I0Z6_9ALVE</name>
<dbReference type="VEuPathDB" id="CryptoDB:Cvel_10073"/>
<organism evidence="2">
    <name type="scientific">Chromera velia CCMP2878</name>
    <dbReference type="NCBI Taxonomy" id="1169474"/>
    <lineage>
        <taxon>Eukaryota</taxon>
        <taxon>Sar</taxon>
        <taxon>Alveolata</taxon>
        <taxon>Colpodellida</taxon>
        <taxon>Chromeraceae</taxon>
        <taxon>Chromera</taxon>
    </lineage>
</organism>
<reference evidence="2" key="1">
    <citation type="submission" date="2014-11" db="EMBL/GenBank/DDBJ databases">
        <authorList>
            <person name="Otto D Thomas"/>
            <person name="Naeem Raeece"/>
        </authorList>
    </citation>
    <scope>NUCLEOTIDE SEQUENCE</scope>
</reference>
<proteinExistence type="predicted"/>
<dbReference type="AlphaFoldDB" id="A0A0G4I0Z6"/>
<dbReference type="PhylomeDB" id="A0A0G4I0Z6"/>
<evidence type="ECO:0000256" key="1">
    <source>
        <dbReference type="SAM" id="MobiDB-lite"/>
    </source>
</evidence>
<gene>
    <name evidence="2" type="ORF">Cvel_10073</name>
</gene>
<feature type="region of interest" description="Disordered" evidence="1">
    <location>
        <begin position="80"/>
        <end position="99"/>
    </location>
</feature>